<gene>
    <name evidence="1" type="ORF">H072_4684</name>
</gene>
<proteinExistence type="predicted"/>
<organism evidence="1 2">
    <name type="scientific">Dactylellina haptotyla (strain CBS 200.50)</name>
    <name type="common">Nematode-trapping fungus</name>
    <name type="synonym">Monacrosporium haptotylum</name>
    <dbReference type="NCBI Taxonomy" id="1284197"/>
    <lineage>
        <taxon>Eukaryota</taxon>
        <taxon>Fungi</taxon>
        <taxon>Dikarya</taxon>
        <taxon>Ascomycota</taxon>
        <taxon>Pezizomycotina</taxon>
        <taxon>Orbiliomycetes</taxon>
        <taxon>Orbiliales</taxon>
        <taxon>Orbiliaceae</taxon>
        <taxon>Dactylellina</taxon>
    </lineage>
</organism>
<evidence type="ECO:0000313" key="1">
    <source>
        <dbReference type="EMBL" id="EPS41424.1"/>
    </source>
</evidence>
<dbReference type="HOGENOM" id="CLU_1402376_0_0_1"/>
<keyword evidence="2" id="KW-1185">Reference proteome</keyword>
<comment type="caution">
    <text evidence="1">The sequence shown here is derived from an EMBL/GenBank/DDBJ whole genome shotgun (WGS) entry which is preliminary data.</text>
</comment>
<name>S8AEU5_DACHA</name>
<reference evidence="2" key="2">
    <citation type="submission" date="2013-04" db="EMBL/GenBank/DDBJ databases">
        <title>Genomic mechanisms accounting for the adaptation to parasitism in nematode-trapping fungi.</title>
        <authorList>
            <person name="Ahren D.G."/>
        </authorList>
    </citation>
    <scope>NUCLEOTIDE SEQUENCE [LARGE SCALE GENOMIC DNA]</scope>
    <source>
        <strain evidence="2">CBS 200.50</strain>
    </source>
</reference>
<dbReference type="AlphaFoldDB" id="S8AEU5"/>
<dbReference type="EMBL" id="AQGS01000242">
    <property type="protein sequence ID" value="EPS41424.1"/>
    <property type="molecule type" value="Genomic_DNA"/>
</dbReference>
<protein>
    <submittedName>
        <fullName evidence="1">Uncharacterized protein</fullName>
    </submittedName>
</protein>
<dbReference type="Proteomes" id="UP000015100">
    <property type="component" value="Unassembled WGS sequence"/>
</dbReference>
<reference evidence="1 2" key="1">
    <citation type="journal article" date="2013" name="PLoS Genet.">
        <title>Genomic mechanisms accounting for the adaptation to parasitism in nematode-trapping fungi.</title>
        <authorList>
            <person name="Meerupati T."/>
            <person name="Andersson K.M."/>
            <person name="Friman E."/>
            <person name="Kumar D."/>
            <person name="Tunlid A."/>
            <person name="Ahren D."/>
        </authorList>
    </citation>
    <scope>NUCLEOTIDE SEQUENCE [LARGE SCALE GENOMIC DNA]</scope>
    <source>
        <strain evidence="1 2">CBS 200.50</strain>
    </source>
</reference>
<evidence type="ECO:0000313" key="2">
    <source>
        <dbReference type="Proteomes" id="UP000015100"/>
    </source>
</evidence>
<accession>S8AEU5</accession>
<sequence>MSVASRLSKAIADSSVLVCSPGVKFRLQIPVPKQEELKRLVLERDLATKNGKKQIALVSSGAVVLQAYLDQRVARLCSEHKVGARTTKKAVGRFQTRAQAAAWYGIIEVDESLGFAVNPSVDTSLDRADILYLLWGASTSDPLLRDTLADTFDKILSLILEGTPQVAIEQTAAAASLEDQEGLAWRVESVALRG</sequence>